<gene>
    <name evidence="1" type="ORF">Cgig2_029176</name>
</gene>
<sequence length="245" mass="27052">MNAKNNTDEPTAEKKENKLKTCDLLFDQKHHYNLPWLLGVSLNEILFNFEKREGPTKLQSVLEVFKETIDMCDLSDLGYSGTSSPGGIARTLITPSRKRSGTNFLKFGDHSSSWFHQKANVRRSVNHMAELKDGNGNICIDPEDLKLIIVGFFRDIFSVMGSNHVESAPCSGLVKVNFNAAKLAGWGRGWGDMGRDTSGGVRFSTLQQSPGLKGAELEKANACFLPAMHGTWATWRSSSEAIVPD</sequence>
<accession>A0A9Q1KKM9</accession>
<dbReference type="Proteomes" id="UP001153076">
    <property type="component" value="Unassembled WGS sequence"/>
</dbReference>
<organism evidence="1 2">
    <name type="scientific">Carnegiea gigantea</name>
    <dbReference type="NCBI Taxonomy" id="171969"/>
    <lineage>
        <taxon>Eukaryota</taxon>
        <taxon>Viridiplantae</taxon>
        <taxon>Streptophyta</taxon>
        <taxon>Embryophyta</taxon>
        <taxon>Tracheophyta</taxon>
        <taxon>Spermatophyta</taxon>
        <taxon>Magnoliopsida</taxon>
        <taxon>eudicotyledons</taxon>
        <taxon>Gunneridae</taxon>
        <taxon>Pentapetalae</taxon>
        <taxon>Caryophyllales</taxon>
        <taxon>Cactineae</taxon>
        <taxon>Cactaceae</taxon>
        <taxon>Cactoideae</taxon>
        <taxon>Echinocereeae</taxon>
        <taxon>Carnegiea</taxon>
    </lineage>
</organism>
<keyword evidence="2" id="KW-1185">Reference proteome</keyword>
<evidence type="ECO:0000313" key="1">
    <source>
        <dbReference type="EMBL" id="KAJ8444982.1"/>
    </source>
</evidence>
<dbReference type="EMBL" id="JAKOGI010000082">
    <property type="protein sequence ID" value="KAJ8444982.1"/>
    <property type="molecule type" value="Genomic_DNA"/>
</dbReference>
<reference evidence="1" key="1">
    <citation type="submission" date="2022-04" db="EMBL/GenBank/DDBJ databases">
        <title>Carnegiea gigantea Genome sequencing and assembly v2.</title>
        <authorList>
            <person name="Copetti D."/>
            <person name="Sanderson M.J."/>
            <person name="Burquez A."/>
            <person name="Wojciechowski M.F."/>
        </authorList>
    </citation>
    <scope>NUCLEOTIDE SEQUENCE</scope>
    <source>
        <strain evidence="1">SGP5-SGP5p</strain>
        <tissue evidence="1">Aerial part</tissue>
    </source>
</reference>
<dbReference type="AlphaFoldDB" id="A0A9Q1KKM9"/>
<comment type="caution">
    <text evidence="1">The sequence shown here is derived from an EMBL/GenBank/DDBJ whole genome shotgun (WGS) entry which is preliminary data.</text>
</comment>
<protein>
    <submittedName>
        <fullName evidence="1">Uncharacterized protein</fullName>
    </submittedName>
</protein>
<evidence type="ECO:0000313" key="2">
    <source>
        <dbReference type="Proteomes" id="UP001153076"/>
    </source>
</evidence>
<name>A0A9Q1KKM9_9CARY</name>
<proteinExistence type="predicted"/>